<accession>A0A418Q4M5</accession>
<protein>
    <submittedName>
        <fullName evidence="11">Cation transporter</fullName>
    </submittedName>
</protein>
<dbReference type="InterPro" id="IPR027469">
    <property type="entry name" value="Cation_efflux_TMD_sf"/>
</dbReference>
<keyword evidence="12" id="KW-1185">Reference proteome</keyword>
<evidence type="ECO:0000256" key="1">
    <source>
        <dbReference type="ARBA" id="ARBA00004141"/>
    </source>
</evidence>
<feature type="transmembrane region" description="Helical" evidence="8">
    <location>
        <begin position="166"/>
        <end position="185"/>
    </location>
</feature>
<evidence type="ECO:0000256" key="2">
    <source>
        <dbReference type="ARBA" id="ARBA00008114"/>
    </source>
</evidence>
<evidence type="ECO:0000256" key="5">
    <source>
        <dbReference type="ARBA" id="ARBA00022989"/>
    </source>
</evidence>
<dbReference type="Pfam" id="PF16916">
    <property type="entry name" value="ZT_dimer"/>
    <property type="match status" value="1"/>
</dbReference>
<name>A0A418Q4M5_9CORY</name>
<dbReference type="Pfam" id="PF01545">
    <property type="entry name" value="Cation_efflux"/>
    <property type="match status" value="1"/>
</dbReference>
<dbReference type="PANTHER" id="PTHR43840">
    <property type="entry name" value="MITOCHONDRIAL METAL TRANSPORTER 1-RELATED"/>
    <property type="match status" value="1"/>
</dbReference>
<feature type="transmembrane region" description="Helical" evidence="8">
    <location>
        <begin position="191"/>
        <end position="208"/>
    </location>
</feature>
<dbReference type="PANTHER" id="PTHR43840:SF15">
    <property type="entry name" value="MITOCHONDRIAL METAL TRANSPORTER 1-RELATED"/>
    <property type="match status" value="1"/>
</dbReference>
<evidence type="ECO:0000256" key="4">
    <source>
        <dbReference type="ARBA" id="ARBA00022692"/>
    </source>
</evidence>
<evidence type="ECO:0000313" key="12">
    <source>
        <dbReference type="Proteomes" id="UP000285278"/>
    </source>
</evidence>
<dbReference type="GO" id="GO:0005886">
    <property type="term" value="C:plasma membrane"/>
    <property type="evidence" value="ECO:0007669"/>
    <property type="project" value="TreeGrafter"/>
</dbReference>
<dbReference type="InterPro" id="IPR058533">
    <property type="entry name" value="Cation_efflux_TM"/>
</dbReference>
<dbReference type="Gene3D" id="1.20.1510.10">
    <property type="entry name" value="Cation efflux protein transmembrane domain"/>
    <property type="match status" value="1"/>
</dbReference>
<comment type="subcellular location">
    <subcellularLocation>
        <location evidence="1">Membrane</location>
        <topology evidence="1">Multi-pass membrane protein</topology>
    </subcellularLocation>
</comment>
<sequence length="334" mass="35548">MATSNSPVPQQPVENATLYKFIYLSIAAALITIILKFAAAGVTGSMGFLSDALESTVNLVAAVVALFALKVAAKPADENHHFGHSKAEYISALVEGAMIFVAAAVILFTSIQRLFRPQELEQLGIGFVFTIAATAVNLAVGVLLLRGGRKHRSTTLTADGKHLLTDVWTTVGVVAGVLAVMLTGWLWLDPVIAIVVGVNILFTGFQLVREAMSGLLNVAFSDDDAATLNETLRIFAEDHDVEFARPQTVESGQQRFVYATMFVPATWTVGDSHKVADQLEIAVYKALPGARTFIHLEPMELSHVAPGTHSAHETGEHGAHSGDNSTDSATGSKA</sequence>
<proteinExistence type="inferred from homology"/>
<keyword evidence="4 8" id="KW-0812">Transmembrane</keyword>
<dbReference type="InterPro" id="IPR036837">
    <property type="entry name" value="Cation_efflux_CTD_sf"/>
</dbReference>
<dbReference type="EMBL" id="QXJK01000019">
    <property type="protein sequence ID" value="RIX33253.1"/>
    <property type="molecule type" value="Genomic_DNA"/>
</dbReference>
<keyword evidence="5 8" id="KW-1133">Transmembrane helix</keyword>
<dbReference type="GO" id="GO:0015341">
    <property type="term" value="F:zinc efflux antiporter activity"/>
    <property type="evidence" value="ECO:0007669"/>
    <property type="project" value="TreeGrafter"/>
</dbReference>
<dbReference type="GO" id="GO:0015086">
    <property type="term" value="F:cadmium ion transmembrane transporter activity"/>
    <property type="evidence" value="ECO:0007669"/>
    <property type="project" value="TreeGrafter"/>
</dbReference>
<feature type="transmembrane region" description="Helical" evidence="8">
    <location>
        <begin position="123"/>
        <end position="145"/>
    </location>
</feature>
<dbReference type="Proteomes" id="UP000285278">
    <property type="component" value="Unassembled WGS sequence"/>
</dbReference>
<comment type="similarity">
    <text evidence="2">Belongs to the cation diffusion facilitator (CDF) transporter (TC 2.A.4) family.</text>
</comment>
<organism evidence="11 12">
    <name type="scientific">Corynebacterium falsenii</name>
    <dbReference type="NCBI Taxonomy" id="108486"/>
    <lineage>
        <taxon>Bacteria</taxon>
        <taxon>Bacillati</taxon>
        <taxon>Actinomycetota</taxon>
        <taxon>Actinomycetes</taxon>
        <taxon>Mycobacteriales</taxon>
        <taxon>Corynebacteriaceae</taxon>
        <taxon>Corynebacterium</taxon>
    </lineage>
</organism>
<feature type="transmembrane region" description="Helical" evidence="8">
    <location>
        <begin position="89"/>
        <end position="111"/>
    </location>
</feature>
<feature type="region of interest" description="Disordered" evidence="7">
    <location>
        <begin position="305"/>
        <end position="334"/>
    </location>
</feature>
<dbReference type="Gene3D" id="3.30.70.1350">
    <property type="entry name" value="Cation efflux protein, cytoplasmic domain"/>
    <property type="match status" value="1"/>
</dbReference>
<feature type="domain" description="Cation efflux protein transmembrane" evidence="9">
    <location>
        <begin position="23"/>
        <end position="216"/>
    </location>
</feature>
<evidence type="ECO:0000313" key="11">
    <source>
        <dbReference type="EMBL" id="RIX33253.1"/>
    </source>
</evidence>
<dbReference type="GO" id="GO:0006882">
    <property type="term" value="P:intracellular zinc ion homeostasis"/>
    <property type="evidence" value="ECO:0007669"/>
    <property type="project" value="TreeGrafter"/>
</dbReference>
<evidence type="ECO:0000256" key="7">
    <source>
        <dbReference type="SAM" id="MobiDB-lite"/>
    </source>
</evidence>
<dbReference type="OrthoDB" id="9813655at2"/>
<evidence type="ECO:0000256" key="6">
    <source>
        <dbReference type="ARBA" id="ARBA00023136"/>
    </source>
</evidence>
<dbReference type="InterPro" id="IPR002524">
    <property type="entry name" value="Cation_efflux"/>
</dbReference>
<feature type="transmembrane region" description="Helical" evidence="8">
    <location>
        <begin position="21"/>
        <end position="42"/>
    </location>
</feature>
<evidence type="ECO:0000259" key="9">
    <source>
        <dbReference type="Pfam" id="PF01545"/>
    </source>
</evidence>
<keyword evidence="3" id="KW-0813">Transport</keyword>
<feature type="transmembrane region" description="Helical" evidence="8">
    <location>
        <begin position="48"/>
        <end position="69"/>
    </location>
</feature>
<evidence type="ECO:0000256" key="8">
    <source>
        <dbReference type="SAM" id="Phobius"/>
    </source>
</evidence>
<dbReference type="GO" id="GO:0015093">
    <property type="term" value="F:ferrous iron transmembrane transporter activity"/>
    <property type="evidence" value="ECO:0007669"/>
    <property type="project" value="TreeGrafter"/>
</dbReference>
<dbReference type="AlphaFoldDB" id="A0A418Q4M5"/>
<gene>
    <name evidence="11" type="ORF">D3M95_10865</name>
</gene>
<feature type="compositionally biased region" description="Polar residues" evidence="7">
    <location>
        <begin position="322"/>
        <end position="334"/>
    </location>
</feature>
<comment type="caution">
    <text evidence="11">The sequence shown here is derived from an EMBL/GenBank/DDBJ whole genome shotgun (WGS) entry which is preliminary data.</text>
</comment>
<reference evidence="11 12" key="1">
    <citation type="submission" date="2018-09" db="EMBL/GenBank/DDBJ databases">
        <title>Optimization and identification of Corynebacterium falsenii FN1-14 from fish paste.</title>
        <authorList>
            <person name="Daroonpunt R."/>
            <person name="Tanasupawat S."/>
        </authorList>
    </citation>
    <scope>NUCLEOTIDE SEQUENCE [LARGE SCALE GENOMIC DNA]</scope>
    <source>
        <strain evidence="11 12">FN1-14</strain>
    </source>
</reference>
<evidence type="ECO:0000259" key="10">
    <source>
        <dbReference type="Pfam" id="PF16916"/>
    </source>
</evidence>
<dbReference type="NCBIfam" id="TIGR01297">
    <property type="entry name" value="CDF"/>
    <property type="match status" value="1"/>
</dbReference>
<dbReference type="InterPro" id="IPR027470">
    <property type="entry name" value="Cation_efflux_CTD"/>
</dbReference>
<keyword evidence="6 8" id="KW-0472">Membrane</keyword>
<dbReference type="InterPro" id="IPR050291">
    <property type="entry name" value="CDF_Transporter"/>
</dbReference>
<dbReference type="STRING" id="1451189.CFAL_04970"/>
<feature type="compositionally biased region" description="Basic and acidic residues" evidence="7">
    <location>
        <begin position="310"/>
        <end position="320"/>
    </location>
</feature>
<dbReference type="SUPFAM" id="SSF161111">
    <property type="entry name" value="Cation efflux protein transmembrane domain-like"/>
    <property type="match status" value="1"/>
</dbReference>
<evidence type="ECO:0000256" key="3">
    <source>
        <dbReference type="ARBA" id="ARBA00022448"/>
    </source>
</evidence>
<dbReference type="SUPFAM" id="SSF160240">
    <property type="entry name" value="Cation efflux protein cytoplasmic domain-like"/>
    <property type="match status" value="1"/>
</dbReference>
<feature type="domain" description="Cation efflux protein cytoplasmic" evidence="10">
    <location>
        <begin position="249"/>
        <end position="298"/>
    </location>
</feature>